<comment type="caution">
    <text evidence="1">The sequence shown here is derived from an EMBL/GenBank/DDBJ whole genome shotgun (WGS) entry which is preliminary data.</text>
</comment>
<sequence length="67" mass="7397">MDAPEDGRHPAVRQWTAPQPIVPSLMLAARQHSLRTTKVLPQIRPVPIDRVEGKQDSLSVFPGESTS</sequence>
<accession>A0A9P6WRQ6</accession>
<evidence type="ECO:0000313" key="2">
    <source>
        <dbReference type="Proteomes" id="UP000716291"/>
    </source>
</evidence>
<dbReference type="Proteomes" id="UP000716291">
    <property type="component" value="Unassembled WGS sequence"/>
</dbReference>
<proteinExistence type="predicted"/>
<organism evidence="1 2">
    <name type="scientific">Rhizopus oryzae</name>
    <name type="common">Mucormycosis agent</name>
    <name type="synonym">Rhizopus arrhizus var. delemar</name>
    <dbReference type="NCBI Taxonomy" id="64495"/>
    <lineage>
        <taxon>Eukaryota</taxon>
        <taxon>Fungi</taxon>
        <taxon>Fungi incertae sedis</taxon>
        <taxon>Mucoromycota</taxon>
        <taxon>Mucoromycotina</taxon>
        <taxon>Mucoromycetes</taxon>
        <taxon>Mucorales</taxon>
        <taxon>Mucorineae</taxon>
        <taxon>Rhizopodaceae</taxon>
        <taxon>Rhizopus</taxon>
    </lineage>
</organism>
<reference evidence="1" key="1">
    <citation type="journal article" date="2020" name="Microb. Genom.">
        <title>Genetic diversity of clinical and environmental Mucorales isolates obtained from an investigation of mucormycosis cases among solid organ transplant recipients.</title>
        <authorList>
            <person name="Nguyen M.H."/>
            <person name="Kaul D."/>
            <person name="Muto C."/>
            <person name="Cheng S.J."/>
            <person name="Richter R.A."/>
            <person name="Bruno V.M."/>
            <person name="Liu G."/>
            <person name="Beyhan S."/>
            <person name="Sundermann A.J."/>
            <person name="Mounaud S."/>
            <person name="Pasculle A.W."/>
            <person name="Nierman W.C."/>
            <person name="Driscoll E."/>
            <person name="Cumbie R."/>
            <person name="Clancy C.J."/>
            <person name="Dupont C.L."/>
        </authorList>
    </citation>
    <scope>NUCLEOTIDE SEQUENCE</scope>
    <source>
        <strain evidence="1">GL11</strain>
    </source>
</reference>
<name>A0A9P6WRQ6_RHIOR</name>
<evidence type="ECO:0000313" key="1">
    <source>
        <dbReference type="EMBL" id="KAG1271571.1"/>
    </source>
</evidence>
<protein>
    <submittedName>
        <fullName evidence="1">Uncharacterized protein</fullName>
    </submittedName>
</protein>
<keyword evidence="2" id="KW-1185">Reference proteome</keyword>
<dbReference type="EMBL" id="JAANQT010017551">
    <property type="protein sequence ID" value="KAG1271571.1"/>
    <property type="molecule type" value="Genomic_DNA"/>
</dbReference>
<gene>
    <name evidence="1" type="ORF">G6F64_015584</name>
</gene>
<dbReference type="AlphaFoldDB" id="A0A9P6WRQ6"/>